<gene>
    <name evidence="2" type="ORF">EHS25_009234</name>
</gene>
<feature type="compositionally biased region" description="Basic and acidic residues" evidence="1">
    <location>
        <begin position="390"/>
        <end position="400"/>
    </location>
</feature>
<protein>
    <recommendedName>
        <fullName evidence="4">G-patch domain-containing protein</fullName>
    </recommendedName>
</protein>
<dbReference type="AlphaFoldDB" id="A0A427YL80"/>
<dbReference type="PANTHER" id="PTHR20923">
    <property type="entry name" value="BAT4 PROTEIN-RELATED"/>
    <property type="match status" value="1"/>
</dbReference>
<evidence type="ECO:0008006" key="4">
    <source>
        <dbReference type="Google" id="ProtNLM"/>
    </source>
</evidence>
<sequence length="531" mass="55962">MTAPRRVRPGLGFPDAVIIRSTGGPSAPVATRDLADFDQHDQHDDEEQQHPHQLQPDAEGIRPGPSNPTTQVHTYRPPRVPPPKWDSYAAWVEWNTNPSHHGPDKVTRPPIFVSSQTQYDELGRSVLDGVQVTVDEGKKREGEGGESVADWYKALSAGTTRASTPAGGSSRTRGTDLVSTITDAVSAVPASTMTGPEPALASAPASALAPLTRPSSEPTSTASSSIILGTLPPPSPPPEPPAPSEASHPPSPPPPLRVHPSEWFIRRALLTSSRSSAAPSPPSGPSSIGTLLEVAPTQPRVAPAHYVLGPENRGYALLRDRLGWEGGGLGRSAVRDGDGEGGGPAVSAGGPSSPGSLGSLLSALPARTGVEGRIEGKSKGKARKPTAKSATEEVKVELDINGRPIVDLTGSSPEPLSDSPGAASAEADDDDFDVPISTPHGGPGRTAPVATTLKLDRLGIGHRRSQPKENLESSKRKVTHTAADIREAQRRARYGHPRHGVELGKKGKVKWKERDRREREERKRLAAAINA</sequence>
<dbReference type="OrthoDB" id="2538319at2759"/>
<dbReference type="EMBL" id="RSCD01000007">
    <property type="protein sequence ID" value="RSH91864.1"/>
    <property type="molecule type" value="Genomic_DNA"/>
</dbReference>
<accession>A0A427YL80</accession>
<name>A0A427YL80_9TREE</name>
<evidence type="ECO:0000313" key="3">
    <source>
        <dbReference type="Proteomes" id="UP000279259"/>
    </source>
</evidence>
<dbReference type="Proteomes" id="UP000279259">
    <property type="component" value="Unassembled WGS sequence"/>
</dbReference>
<dbReference type="InterPro" id="IPR039146">
    <property type="entry name" value="GPANK1"/>
</dbReference>
<dbReference type="STRING" id="1890683.A0A427YL80"/>
<evidence type="ECO:0000313" key="2">
    <source>
        <dbReference type="EMBL" id="RSH91864.1"/>
    </source>
</evidence>
<reference evidence="2 3" key="1">
    <citation type="submission" date="2018-11" db="EMBL/GenBank/DDBJ databases">
        <title>Genome sequence of Saitozyma podzolica DSM 27192.</title>
        <authorList>
            <person name="Aliyu H."/>
            <person name="Gorte O."/>
            <person name="Ochsenreither K."/>
        </authorList>
    </citation>
    <scope>NUCLEOTIDE SEQUENCE [LARGE SCALE GENOMIC DNA]</scope>
    <source>
        <strain evidence="2 3">DSM 27192</strain>
    </source>
</reference>
<feature type="region of interest" description="Disordered" evidence="1">
    <location>
        <begin position="272"/>
        <end position="294"/>
    </location>
</feature>
<feature type="compositionally biased region" description="Pro residues" evidence="1">
    <location>
        <begin position="231"/>
        <end position="257"/>
    </location>
</feature>
<feature type="compositionally biased region" description="Basic and acidic residues" evidence="1">
    <location>
        <begin position="499"/>
        <end position="524"/>
    </location>
</feature>
<feature type="compositionally biased region" description="Basic and acidic residues" evidence="1">
    <location>
        <begin position="466"/>
        <end position="475"/>
    </location>
</feature>
<evidence type="ECO:0000256" key="1">
    <source>
        <dbReference type="SAM" id="MobiDB-lite"/>
    </source>
</evidence>
<feature type="compositionally biased region" description="Low complexity" evidence="1">
    <location>
        <begin position="198"/>
        <end position="225"/>
    </location>
</feature>
<feature type="compositionally biased region" description="Polar residues" evidence="1">
    <location>
        <begin position="157"/>
        <end position="194"/>
    </location>
</feature>
<organism evidence="2 3">
    <name type="scientific">Saitozyma podzolica</name>
    <dbReference type="NCBI Taxonomy" id="1890683"/>
    <lineage>
        <taxon>Eukaryota</taxon>
        <taxon>Fungi</taxon>
        <taxon>Dikarya</taxon>
        <taxon>Basidiomycota</taxon>
        <taxon>Agaricomycotina</taxon>
        <taxon>Tremellomycetes</taxon>
        <taxon>Tremellales</taxon>
        <taxon>Trimorphomycetaceae</taxon>
        <taxon>Saitozyma</taxon>
    </lineage>
</organism>
<feature type="region of interest" description="Disordered" evidence="1">
    <location>
        <begin position="327"/>
        <end position="531"/>
    </location>
</feature>
<feature type="region of interest" description="Disordered" evidence="1">
    <location>
        <begin position="157"/>
        <end position="260"/>
    </location>
</feature>
<feature type="compositionally biased region" description="Low complexity" evidence="1">
    <location>
        <begin position="345"/>
        <end position="366"/>
    </location>
</feature>
<proteinExistence type="predicted"/>
<feature type="region of interest" description="Disordered" evidence="1">
    <location>
        <begin position="1"/>
        <end position="84"/>
    </location>
</feature>
<comment type="caution">
    <text evidence="2">The sequence shown here is derived from an EMBL/GenBank/DDBJ whole genome shotgun (WGS) entry which is preliminary data.</text>
</comment>
<keyword evidence="3" id="KW-1185">Reference proteome</keyword>
<feature type="compositionally biased region" description="Basic and acidic residues" evidence="1">
    <location>
        <begin position="33"/>
        <end position="43"/>
    </location>
</feature>
<dbReference type="PANTHER" id="PTHR20923:SF1">
    <property type="entry name" value="G PATCH DOMAIN AND ANKYRIN REPEAT-CONTAINING PROTEIN 1"/>
    <property type="match status" value="1"/>
</dbReference>